<keyword evidence="5 8" id="KW-0378">Hydrolase</keyword>
<comment type="catalytic activity">
    <reaction evidence="6">
        <text>a sn-glycero-3-phosphodiester + H2O = an alcohol + sn-glycerol 3-phosphate + H(+)</text>
        <dbReference type="Rhea" id="RHEA:12969"/>
        <dbReference type="ChEBI" id="CHEBI:15377"/>
        <dbReference type="ChEBI" id="CHEBI:15378"/>
        <dbReference type="ChEBI" id="CHEBI:30879"/>
        <dbReference type="ChEBI" id="CHEBI:57597"/>
        <dbReference type="ChEBI" id="CHEBI:83408"/>
        <dbReference type="EC" id="3.1.4.46"/>
    </reaction>
</comment>
<dbReference type="GO" id="GO:0042597">
    <property type="term" value="C:periplasmic space"/>
    <property type="evidence" value="ECO:0007669"/>
    <property type="project" value="TreeGrafter"/>
</dbReference>
<keyword evidence="4" id="KW-0319">Glycerol metabolism</keyword>
<protein>
    <recommendedName>
        <fullName evidence="2">glycerophosphodiester phosphodiesterase</fullName>
        <ecNumber evidence="2">3.1.4.46</ecNumber>
    </recommendedName>
</protein>
<name>A0A1R4J6X7_9MICO</name>
<evidence type="ECO:0000313" key="8">
    <source>
        <dbReference type="EMBL" id="SJN27565.1"/>
    </source>
</evidence>
<dbReference type="SUPFAM" id="SSF51695">
    <property type="entry name" value="PLC-like phosphodiesterases"/>
    <property type="match status" value="1"/>
</dbReference>
<feature type="domain" description="GP-PDE" evidence="7">
    <location>
        <begin position="15"/>
        <end position="335"/>
    </location>
</feature>
<evidence type="ECO:0000256" key="4">
    <source>
        <dbReference type="ARBA" id="ARBA00022798"/>
    </source>
</evidence>
<dbReference type="PROSITE" id="PS51704">
    <property type="entry name" value="GP_PDE"/>
    <property type="match status" value="1"/>
</dbReference>
<evidence type="ECO:0000256" key="6">
    <source>
        <dbReference type="ARBA" id="ARBA00047512"/>
    </source>
</evidence>
<accession>A0A1R4J6X7</accession>
<sequence>MIAVLYAENVPRKSPLVIGHRGAPGYRPEHSRSSYELALAMGVDAVEPDVVATSDGVLVLRHENEISGTTNVSGHPEFADRRTTKKIDGVSLTGWFTEDFTWAELSTLRCRERLPKIRRSSASFDDTQPILRLTDLLALIRQGSVEYGREIGIVLEIKHATYFERLGLDLAPLIERDLRAHGWADGELPLVIEAFESTVLARLRSTGLAASFIYLIEAAGKPFDLVTSMGKTAPAYADAVTPGGLDRLVGEVDGISVNKRMLLAPGATIVADAHARGLRVFTWTCRPENAFLSARFRSSGGKAAFGDYEAEWAAIARAGVDGVFVDHPDLGVAFFRS</sequence>
<dbReference type="GO" id="GO:0006071">
    <property type="term" value="P:glycerol metabolic process"/>
    <property type="evidence" value="ECO:0007669"/>
    <property type="project" value="UniProtKB-KW"/>
</dbReference>
<dbReference type="InterPro" id="IPR030395">
    <property type="entry name" value="GP_PDE_dom"/>
</dbReference>
<proteinExistence type="inferred from homology"/>
<dbReference type="Proteomes" id="UP000196320">
    <property type="component" value="Unassembled WGS sequence"/>
</dbReference>
<evidence type="ECO:0000256" key="3">
    <source>
        <dbReference type="ARBA" id="ARBA00022729"/>
    </source>
</evidence>
<evidence type="ECO:0000313" key="9">
    <source>
        <dbReference type="Proteomes" id="UP000196320"/>
    </source>
</evidence>
<keyword evidence="9" id="KW-1185">Reference proteome</keyword>
<dbReference type="Pfam" id="PF03009">
    <property type="entry name" value="GDPD"/>
    <property type="match status" value="1"/>
</dbReference>
<dbReference type="GO" id="GO:0006629">
    <property type="term" value="P:lipid metabolic process"/>
    <property type="evidence" value="ECO:0007669"/>
    <property type="project" value="InterPro"/>
</dbReference>
<dbReference type="PANTHER" id="PTHR43620:SF7">
    <property type="entry name" value="GLYCEROPHOSPHODIESTER PHOSPHODIESTERASE GDPD5-RELATED"/>
    <property type="match status" value="1"/>
</dbReference>
<gene>
    <name evidence="8" type="ORF">FM104_05630</name>
</gene>
<dbReference type="InterPro" id="IPR017946">
    <property type="entry name" value="PLC-like_Pdiesterase_TIM-brl"/>
</dbReference>
<dbReference type="AlphaFoldDB" id="A0A1R4J6X7"/>
<dbReference type="EC" id="3.1.4.46" evidence="2"/>
<evidence type="ECO:0000259" key="7">
    <source>
        <dbReference type="PROSITE" id="PS51704"/>
    </source>
</evidence>
<evidence type="ECO:0000256" key="1">
    <source>
        <dbReference type="ARBA" id="ARBA00007277"/>
    </source>
</evidence>
<dbReference type="PANTHER" id="PTHR43620">
    <property type="entry name" value="GLYCEROPHOSPHORYL DIESTER PHOSPHODIESTERASE"/>
    <property type="match status" value="1"/>
</dbReference>
<reference evidence="8 9" key="1">
    <citation type="submission" date="2017-02" db="EMBL/GenBank/DDBJ databases">
        <authorList>
            <person name="Peterson S.W."/>
        </authorList>
    </citation>
    <scope>NUCLEOTIDE SEQUENCE [LARGE SCALE GENOMIC DNA]</scope>
    <source>
        <strain evidence="8 9">B Mb 05.01</strain>
    </source>
</reference>
<evidence type="ECO:0000256" key="5">
    <source>
        <dbReference type="ARBA" id="ARBA00022801"/>
    </source>
</evidence>
<dbReference type="Gene3D" id="3.20.20.190">
    <property type="entry name" value="Phosphatidylinositol (PI) phosphodiesterase"/>
    <property type="match status" value="1"/>
</dbReference>
<evidence type="ECO:0000256" key="2">
    <source>
        <dbReference type="ARBA" id="ARBA00012247"/>
    </source>
</evidence>
<keyword evidence="3" id="KW-0732">Signal</keyword>
<dbReference type="GO" id="GO:0008889">
    <property type="term" value="F:glycerophosphodiester phosphodiesterase activity"/>
    <property type="evidence" value="ECO:0007669"/>
    <property type="project" value="UniProtKB-EC"/>
</dbReference>
<organism evidence="8 9">
    <name type="scientific">Microbacterium esteraromaticum</name>
    <dbReference type="NCBI Taxonomy" id="57043"/>
    <lineage>
        <taxon>Bacteria</taxon>
        <taxon>Bacillati</taxon>
        <taxon>Actinomycetota</taxon>
        <taxon>Actinomycetes</taxon>
        <taxon>Micrococcales</taxon>
        <taxon>Microbacteriaceae</taxon>
        <taxon>Microbacterium</taxon>
    </lineage>
</organism>
<dbReference type="EMBL" id="FUKO01000019">
    <property type="protein sequence ID" value="SJN27565.1"/>
    <property type="molecule type" value="Genomic_DNA"/>
</dbReference>
<comment type="similarity">
    <text evidence="1">Belongs to the glycerophosphoryl diester phosphodiesterase family.</text>
</comment>